<comment type="caution">
    <text evidence="2">The sequence shown here is derived from an EMBL/GenBank/DDBJ whole genome shotgun (WGS) entry which is preliminary data.</text>
</comment>
<organism evidence="2 3">
    <name type="scientific">Rhizobium meliloti</name>
    <name type="common">Ensifer meliloti</name>
    <name type="synonym">Sinorhizobium meliloti</name>
    <dbReference type="NCBI Taxonomy" id="382"/>
    <lineage>
        <taxon>Bacteria</taxon>
        <taxon>Pseudomonadati</taxon>
        <taxon>Pseudomonadota</taxon>
        <taxon>Alphaproteobacteria</taxon>
        <taxon>Hyphomicrobiales</taxon>
        <taxon>Rhizobiaceae</taxon>
        <taxon>Sinorhizobium/Ensifer group</taxon>
        <taxon>Sinorhizobium</taxon>
    </lineage>
</organism>
<feature type="region of interest" description="Disordered" evidence="1">
    <location>
        <begin position="95"/>
        <end position="115"/>
    </location>
</feature>
<feature type="compositionally biased region" description="Acidic residues" evidence="1">
    <location>
        <begin position="105"/>
        <end position="115"/>
    </location>
</feature>
<dbReference type="AlphaFoldDB" id="A0AAW9TY94"/>
<evidence type="ECO:0000313" key="2">
    <source>
        <dbReference type="EMBL" id="MQW37416.1"/>
    </source>
</evidence>
<dbReference type="RefSeq" id="WP_127624497.1">
    <property type="nucleotide sequence ID" value="NZ_RPMB01000011.1"/>
</dbReference>
<gene>
    <name evidence="2" type="ORF">GHK53_32870</name>
</gene>
<reference evidence="2 3" key="1">
    <citation type="journal article" date="2013" name="Genome Biol.">
        <title>Comparative genomics of the core and accessory genomes of 48 Sinorhizobium strains comprising five genospecies.</title>
        <authorList>
            <person name="Sugawara M."/>
            <person name="Epstein B."/>
            <person name="Badgley B.D."/>
            <person name="Unno T."/>
            <person name="Xu L."/>
            <person name="Reese J."/>
            <person name="Gyaneshwar P."/>
            <person name="Denny R."/>
            <person name="Mudge J."/>
            <person name="Bharti A.K."/>
            <person name="Farmer A.D."/>
            <person name="May G.D."/>
            <person name="Woodward J.E."/>
            <person name="Medigue C."/>
            <person name="Vallenet D."/>
            <person name="Lajus A."/>
            <person name="Rouy Z."/>
            <person name="Martinez-Vaz B."/>
            <person name="Tiffin P."/>
            <person name="Young N.D."/>
            <person name="Sadowsky M.J."/>
        </authorList>
    </citation>
    <scope>NUCLEOTIDE SEQUENCE [LARGE SCALE GENOMIC DNA]</scope>
    <source>
        <strain evidence="2 3">N6B1</strain>
    </source>
</reference>
<evidence type="ECO:0000313" key="3">
    <source>
        <dbReference type="Proteomes" id="UP000429484"/>
    </source>
</evidence>
<protein>
    <submittedName>
        <fullName evidence="2">Uncharacterized protein</fullName>
    </submittedName>
</protein>
<proteinExistence type="predicted"/>
<dbReference type="Proteomes" id="UP000429484">
    <property type="component" value="Unassembled WGS sequence"/>
</dbReference>
<name>A0AAW9TY94_RHIML</name>
<dbReference type="EMBL" id="WISR01000260">
    <property type="protein sequence ID" value="MQW37416.1"/>
    <property type="molecule type" value="Genomic_DNA"/>
</dbReference>
<evidence type="ECO:0000256" key="1">
    <source>
        <dbReference type="SAM" id="MobiDB-lite"/>
    </source>
</evidence>
<accession>A0AAW9TY94</accession>
<sequence length="115" mass="11898">MRINLSPQRRDDAIEVSKAGDILTINGAPFDFSSLPEGATIHAGDVPCEWIAGPIERVGGKLHLTLILSHGPGPSQAVAFPAPIIDPPDGVIALPADPAPSIPDPVEEEPANVDG</sequence>